<gene>
    <name evidence="2" type="ORF">TVAG_113920</name>
</gene>
<evidence type="ECO:0000256" key="1">
    <source>
        <dbReference type="SAM" id="MobiDB-lite"/>
    </source>
</evidence>
<accession>A2DNP5</accession>
<evidence type="ECO:0000313" key="2">
    <source>
        <dbReference type="EMBL" id="EAY18048.1"/>
    </source>
</evidence>
<sequence length="147" mass="16694">MKYPVFAQILCFRNPGDNGYTMVEVDKGNIKFDTARIISIEEFRKIGANLRKDASEAAQAHQLQSKAKNKKTSQCPPLNIEQPKYVQAICPVPNIQSYEGGLPPENLYPYPFIISPMDPNFSNFEYDFDLDPSTPSQPTSQEFSDYF</sequence>
<dbReference type="InParanoid" id="A2DNP5"/>
<proteinExistence type="predicted"/>
<evidence type="ECO:0000313" key="3">
    <source>
        <dbReference type="Proteomes" id="UP000001542"/>
    </source>
</evidence>
<protein>
    <submittedName>
        <fullName evidence="2">Uncharacterized protein</fullName>
    </submittedName>
</protein>
<dbReference type="Proteomes" id="UP000001542">
    <property type="component" value="Unassembled WGS sequence"/>
</dbReference>
<feature type="compositionally biased region" description="Polar residues" evidence="1">
    <location>
        <begin position="61"/>
        <end position="76"/>
    </location>
</feature>
<dbReference type="VEuPathDB" id="TrichDB:TVAGG3_0608010"/>
<feature type="compositionally biased region" description="Polar residues" evidence="1">
    <location>
        <begin position="133"/>
        <end position="147"/>
    </location>
</feature>
<name>A2DNP5_TRIV3</name>
<dbReference type="AlphaFoldDB" id="A2DNP5"/>
<feature type="region of interest" description="Disordered" evidence="1">
    <location>
        <begin position="127"/>
        <end position="147"/>
    </location>
</feature>
<dbReference type="EMBL" id="DS113223">
    <property type="protein sequence ID" value="EAY18048.1"/>
    <property type="molecule type" value="Genomic_DNA"/>
</dbReference>
<dbReference type="VEuPathDB" id="TrichDB:TVAG_113920"/>
<feature type="region of interest" description="Disordered" evidence="1">
    <location>
        <begin position="54"/>
        <end position="76"/>
    </location>
</feature>
<dbReference type="KEGG" id="tva:5463552"/>
<reference evidence="2" key="1">
    <citation type="submission" date="2006-10" db="EMBL/GenBank/DDBJ databases">
        <authorList>
            <person name="Amadeo P."/>
            <person name="Zhao Q."/>
            <person name="Wortman J."/>
            <person name="Fraser-Liggett C."/>
            <person name="Carlton J."/>
        </authorList>
    </citation>
    <scope>NUCLEOTIDE SEQUENCE</scope>
    <source>
        <strain evidence="2">G3</strain>
    </source>
</reference>
<organism evidence="2 3">
    <name type="scientific">Trichomonas vaginalis (strain ATCC PRA-98 / G3)</name>
    <dbReference type="NCBI Taxonomy" id="412133"/>
    <lineage>
        <taxon>Eukaryota</taxon>
        <taxon>Metamonada</taxon>
        <taxon>Parabasalia</taxon>
        <taxon>Trichomonadida</taxon>
        <taxon>Trichomonadidae</taxon>
        <taxon>Trichomonas</taxon>
    </lineage>
</organism>
<dbReference type="RefSeq" id="XP_001579034.1">
    <property type="nucleotide sequence ID" value="XM_001578984.1"/>
</dbReference>
<keyword evidence="3" id="KW-1185">Reference proteome</keyword>
<reference evidence="2" key="2">
    <citation type="journal article" date="2007" name="Science">
        <title>Draft genome sequence of the sexually transmitted pathogen Trichomonas vaginalis.</title>
        <authorList>
            <person name="Carlton J.M."/>
            <person name="Hirt R.P."/>
            <person name="Silva J.C."/>
            <person name="Delcher A.L."/>
            <person name="Schatz M."/>
            <person name="Zhao Q."/>
            <person name="Wortman J.R."/>
            <person name="Bidwell S.L."/>
            <person name="Alsmark U.C.M."/>
            <person name="Besteiro S."/>
            <person name="Sicheritz-Ponten T."/>
            <person name="Noel C.J."/>
            <person name="Dacks J.B."/>
            <person name="Foster P.G."/>
            <person name="Simillion C."/>
            <person name="Van de Peer Y."/>
            <person name="Miranda-Saavedra D."/>
            <person name="Barton G.J."/>
            <person name="Westrop G.D."/>
            <person name="Mueller S."/>
            <person name="Dessi D."/>
            <person name="Fiori P.L."/>
            <person name="Ren Q."/>
            <person name="Paulsen I."/>
            <person name="Zhang H."/>
            <person name="Bastida-Corcuera F.D."/>
            <person name="Simoes-Barbosa A."/>
            <person name="Brown M.T."/>
            <person name="Hayes R.D."/>
            <person name="Mukherjee M."/>
            <person name="Okumura C.Y."/>
            <person name="Schneider R."/>
            <person name="Smith A.J."/>
            <person name="Vanacova S."/>
            <person name="Villalvazo M."/>
            <person name="Haas B.J."/>
            <person name="Pertea M."/>
            <person name="Feldblyum T.V."/>
            <person name="Utterback T.R."/>
            <person name="Shu C.L."/>
            <person name="Osoegawa K."/>
            <person name="de Jong P.J."/>
            <person name="Hrdy I."/>
            <person name="Horvathova L."/>
            <person name="Zubacova Z."/>
            <person name="Dolezal P."/>
            <person name="Malik S.B."/>
            <person name="Logsdon J.M. Jr."/>
            <person name="Henze K."/>
            <person name="Gupta A."/>
            <person name="Wang C.C."/>
            <person name="Dunne R.L."/>
            <person name="Upcroft J.A."/>
            <person name="Upcroft P."/>
            <person name="White O."/>
            <person name="Salzberg S.L."/>
            <person name="Tang P."/>
            <person name="Chiu C.-H."/>
            <person name="Lee Y.-S."/>
            <person name="Embley T.M."/>
            <person name="Coombs G.H."/>
            <person name="Mottram J.C."/>
            <person name="Tachezy J."/>
            <person name="Fraser-Liggett C.M."/>
            <person name="Johnson P.J."/>
        </authorList>
    </citation>
    <scope>NUCLEOTIDE SEQUENCE [LARGE SCALE GENOMIC DNA]</scope>
    <source>
        <strain evidence="2">G3</strain>
    </source>
</reference>